<dbReference type="GO" id="GO:0009011">
    <property type="term" value="F:alpha-1,4-glucan glucosyltransferase (ADP-glucose donor) activity"/>
    <property type="evidence" value="ECO:0007669"/>
    <property type="project" value="UniProtKB-UniRule"/>
</dbReference>
<comment type="caution">
    <text evidence="10">The sequence shown here is derived from an EMBL/GenBank/DDBJ whole genome shotgun (WGS) entry which is preliminary data.</text>
</comment>
<comment type="function">
    <text evidence="2 7">Synthesizes alpha-1,4-glucan chains using ADP-glucose.</text>
</comment>
<name>A0A2M7TEB0_UNCKA</name>
<feature type="domain" description="Starch synthase catalytic" evidence="9">
    <location>
        <begin position="25"/>
        <end position="266"/>
    </location>
</feature>
<dbReference type="NCBIfam" id="TIGR02095">
    <property type="entry name" value="glgA"/>
    <property type="match status" value="1"/>
</dbReference>
<evidence type="ECO:0000256" key="1">
    <source>
        <dbReference type="ARBA" id="ARBA00001478"/>
    </source>
</evidence>
<proteinExistence type="inferred from homology"/>
<reference evidence="11" key="1">
    <citation type="submission" date="2017-09" db="EMBL/GenBank/DDBJ databases">
        <title>Depth-based differentiation of microbial function through sediment-hosted aquifers and enrichment of novel symbionts in the deep terrestrial subsurface.</title>
        <authorList>
            <person name="Probst A.J."/>
            <person name="Ladd B."/>
            <person name="Jarett J.K."/>
            <person name="Geller-Mcgrath D.E."/>
            <person name="Sieber C.M.K."/>
            <person name="Emerson J.B."/>
            <person name="Anantharaman K."/>
            <person name="Thomas B.C."/>
            <person name="Malmstrom R."/>
            <person name="Stieglmeier M."/>
            <person name="Klingl A."/>
            <person name="Woyke T."/>
            <person name="Ryan C.M."/>
            <person name="Banfield J.F."/>
        </authorList>
    </citation>
    <scope>NUCLEOTIDE SEQUENCE [LARGE SCALE GENOMIC DNA]</scope>
</reference>
<evidence type="ECO:0000256" key="7">
    <source>
        <dbReference type="HAMAP-Rule" id="MF_00484"/>
    </source>
</evidence>
<dbReference type="Pfam" id="PF00534">
    <property type="entry name" value="Glycos_transf_1"/>
    <property type="match status" value="1"/>
</dbReference>
<evidence type="ECO:0000256" key="4">
    <source>
        <dbReference type="ARBA" id="ARBA00022676"/>
    </source>
</evidence>
<evidence type="ECO:0000256" key="2">
    <source>
        <dbReference type="ARBA" id="ARBA00002764"/>
    </source>
</evidence>
<dbReference type="Gene3D" id="3.40.50.2000">
    <property type="entry name" value="Glycogen Phosphorylase B"/>
    <property type="match status" value="2"/>
</dbReference>
<keyword evidence="4 7" id="KW-0328">Glycosyltransferase</keyword>
<comment type="similarity">
    <text evidence="3 7">Belongs to the glycosyltransferase 1 family. Bacterial/plant glycogen synthase subfamily.</text>
</comment>
<gene>
    <name evidence="7" type="primary">glgA</name>
    <name evidence="10" type="ORF">COY34_00025</name>
</gene>
<comment type="pathway">
    <text evidence="7">Glycan biosynthesis; glycogen biosynthesis.</text>
</comment>
<dbReference type="PANTHER" id="PTHR45825">
    <property type="entry name" value="GRANULE-BOUND STARCH SYNTHASE 1, CHLOROPLASTIC/AMYLOPLASTIC"/>
    <property type="match status" value="1"/>
</dbReference>
<evidence type="ECO:0000259" key="9">
    <source>
        <dbReference type="Pfam" id="PF08323"/>
    </source>
</evidence>
<dbReference type="PANTHER" id="PTHR45825:SF11">
    <property type="entry name" value="ALPHA AMYLASE DOMAIN-CONTAINING PROTEIN"/>
    <property type="match status" value="1"/>
</dbReference>
<keyword evidence="6 7" id="KW-0320">Glycogen biosynthesis</keyword>
<evidence type="ECO:0000256" key="5">
    <source>
        <dbReference type="ARBA" id="ARBA00022679"/>
    </source>
</evidence>
<dbReference type="InterPro" id="IPR011835">
    <property type="entry name" value="GS/SS"/>
</dbReference>
<feature type="domain" description="Glycosyl transferase family 1" evidence="8">
    <location>
        <begin position="314"/>
        <end position="477"/>
    </location>
</feature>
<dbReference type="InterPro" id="IPR013534">
    <property type="entry name" value="Starch_synth_cat_dom"/>
</dbReference>
<dbReference type="GO" id="GO:0005978">
    <property type="term" value="P:glycogen biosynthetic process"/>
    <property type="evidence" value="ECO:0007669"/>
    <property type="project" value="UniProtKB-UniRule"/>
</dbReference>
<sequence>MTKNILAKVVSGIVTPLASPKNPLNILIVGTEASPYAQVGGIGRVLFFLPQALMRLGHDVRVMIPKYGKIDEKKYPLELVYEGLKIPTGEKGSNEYLICNVKTHKLPEGPRVYFLENMEYYEKRANEYGYVDDPIRFAILCRGVLEFIRHYEEWKPQIIHCNDWQSALIPQYLKTVYKNRLKDITVLYTIHNLYYQGMFDHHFVSELDFDDGKSQIPSFFSERIHKINPMRRGIIYADLINTVSPTYAQEILTSEYGEGLDSLLRELRTKLSGILNGIDYTEFNPATDKIIHKNYTSSSIELREENKRELQREFNLPIDPETMIFGISSRLEDQKGIDLFMGVIEYVLKEYKAQLIVNGGGEGKYLSFFQKLEKDFPGKVGTNLNFDYTLPRHIFAGADVFLMPSRFEPCGITQMEAMRYGAIPLVRATGGLADTVEDFNPTNNTGTGFVFKTFDKMAFFGTLVRAIETYKYKAVWKNLIKRAMKKDFSWVESAKRYSDLYYRAIDLYRQKKIARTHIQNQEEG</sequence>
<organism evidence="10 11">
    <name type="scientific">candidate division WWE3 bacterium CG_4_10_14_0_2_um_filter_42_8</name>
    <dbReference type="NCBI Taxonomy" id="1975074"/>
    <lineage>
        <taxon>Bacteria</taxon>
        <taxon>Katanobacteria</taxon>
    </lineage>
</organism>
<dbReference type="UniPathway" id="UPA00164"/>
<evidence type="ECO:0000313" key="10">
    <source>
        <dbReference type="EMBL" id="PIZ43955.1"/>
    </source>
</evidence>
<dbReference type="Proteomes" id="UP000230970">
    <property type="component" value="Unassembled WGS sequence"/>
</dbReference>
<dbReference type="SUPFAM" id="SSF53756">
    <property type="entry name" value="UDP-Glycosyltransferase/glycogen phosphorylase"/>
    <property type="match status" value="1"/>
</dbReference>
<protein>
    <recommendedName>
        <fullName evidence="7">Glycogen synthase</fullName>
        <ecNumber evidence="7">2.4.1.21</ecNumber>
    </recommendedName>
    <alternativeName>
        <fullName evidence="7">Starch [bacterial glycogen] synthase</fullName>
    </alternativeName>
</protein>
<dbReference type="EC" id="2.4.1.21" evidence="7"/>
<comment type="catalytic activity">
    <reaction evidence="1 7">
        <text>[(1-&gt;4)-alpha-D-glucosyl](n) + ADP-alpha-D-glucose = [(1-&gt;4)-alpha-D-glucosyl](n+1) + ADP + H(+)</text>
        <dbReference type="Rhea" id="RHEA:18189"/>
        <dbReference type="Rhea" id="RHEA-COMP:9584"/>
        <dbReference type="Rhea" id="RHEA-COMP:9587"/>
        <dbReference type="ChEBI" id="CHEBI:15378"/>
        <dbReference type="ChEBI" id="CHEBI:15444"/>
        <dbReference type="ChEBI" id="CHEBI:57498"/>
        <dbReference type="ChEBI" id="CHEBI:456216"/>
        <dbReference type="EC" id="2.4.1.21"/>
    </reaction>
</comment>
<dbReference type="Pfam" id="PF08323">
    <property type="entry name" value="Glyco_transf_5"/>
    <property type="match status" value="1"/>
</dbReference>
<dbReference type="InterPro" id="IPR001296">
    <property type="entry name" value="Glyco_trans_1"/>
</dbReference>
<dbReference type="CDD" id="cd03791">
    <property type="entry name" value="GT5_Glycogen_synthase_DULL1-like"/>
    <property type="match status" value="1"/>
</dbReference>
<evidence type="ECO:0000259" key="8">
    <source>
        <dbReference type="Pfam" id="PF00534"/>
    </source>
</evidence>
<evidence type="ECO:0000256" key="6">
    <source>
        <dbReference type="ARBA" id="ARBA00023056"/>
    </source>
</evidence>
<dbReference type="GO" id="GO:0004373">
    <property type="term" value="F:alpha-1,4-glucan glucosyltransferase (UDP-glucose donor) activity"/>
    <property type="evidence" value="ECO:0007669"/>
    <property type="project" value="InterPro"/>
</dbReference>
<dbReference type="EMBL" id="PFNJ01000002">
    <property type="protein sequence ID" value="PIZ43955.1"/>
    <property type="molecule type" value="Genomic_DNA"/>
</dbReference>
<comment type="caution">
    <text evidence="7">Lacks conserved residue(s) required for the propagation of feature annotation.</text>
</comment>
<dbReference type="HAMAP" id="MF_00484">
    <property type="entry name" value="Glycogen_synth"/>
    <property type="match status" value="1"/>
</dbReference>
<accession>A0A2M7TEB0</accession>
<evidence type="ECO:0000313" key="11">
    <source>
        <dbReference type="Proteomes" id="UP000230970"/>
    </source>
</evidence>
<keyword evidence="5 7" id="KW-0808">Transferase</keyword>
<dbReference type="AlphaFoldDB" id="A0A2M7TEB0"/>
<evidence type="ECO:0000256" key="3">
    <source>
        <dbReference type="ARBA" id="ARBA00010281"/>
    </source>
</evidence>